<dbReference type="HOGENOM" id="CLU_1626913_0_0_1"/>
<dbReference type="GeneID" id="24415099"/>
<dbReference type="RefSeq" id="XP_008098610.1">
    <property type="nucleotide sequence ID" value="XM_008100419.1"/>
</dbReference>
<dbReference type="VEuPathDB" id="FungiDB:GLRG_09734"/>
<organism evidence="2">
    <name type="scientific">Colletotrichum graminicola (strain M1.001 / M2 / FGSC 10212)</name>
    <name type="common">Maize anthracnose fungus</name>
    <name type="synonym">Glomerella graminicola</name>
    <dbReference type="NCBI Taxonomy" id="645133"/>
    <lineage>
        <taxon>Eukaryota</taxon>
        <taxon>Fungi</taxon>
        <taxon>Dikarya</taxon>
        <taxon>Ascomycota</taxon>
        <taxon>Pezizomycotina</taxon>
        <taxon>Sordariomycetes</taxon>
        <taxon>Hypocreomycetidae</taxon>
        <taxon>Glomerellales</taxon>
        <taxon>Glomerellaceae</taxon>
        <taxon>Colletotrichum</taxon>
        <taxon>Colletotrichum graminicola species complex</taxon>
    </lineage>
</organism>
<protein>
    <submittedName>
        <fullName evidence="1">Uncharacterized protein</fullName>
    </submittedName>
</protein>
<dbReference type="AlphaFoldDB" id="E3QUQ2"/>
<dbReference type="EMBL" id="GG697381">
    <property type="protein sequence ID" value="EFQ34590.1"/>
    <property type="molecule type" value="Genomic_DNA"/>
</dbReference>
<name>E3QUQ2_COLGM</name>
<accession>E3QUQ2</accession>
<dbReference type="OrthoDB" id="10252740at2759"/>
<dbReference type="Proteomes" id="UP000008782">
    <property type="component" value="Unassembled WGS sequence"/>
</dbReference>
<keyword evidence="2" id="KW-1185">Reference proteome</keyword>
<dbReference type="STRING" id="645133.E3QUQ2"/>
<evidence type="ECO:0000313" key="2">
    <source>
        <dbReference type="Proteomes" id="UP000008782"/>
    </source>
</evidence>
<proteinExistence type="predicted"/>
<reference evidence="2" key="1">
    <citation type="journal article" date="2012" name="Nat. Genet.">
        <title>Lifestyle transitions in plant pathogenic Colletotrichum fungi deciphered by genome and transcriptome analyses.</title>
        <authorList>
            <person name="O'Connell R.J."/>
            <person name="Thon M.R."/>
            <person name="Hacquard S."/>
            <person name="Amyotte S.G."/>
            <person name="Kleemann J."/>
            <person name="Torres M.F."/>
            <person name="Damm U."/>
            <person name="Buiate E.A."/>
            <person name="Epstein L."/>
            <person name="Alkan N."/>
            <person name="Altmueller J."/>
            <person name="Alvarado-Balderrama L."/>
            <person name="Bauser C.A."/>
            <person name="Becker C."/>
            <person name="Birren B.W."/>
            <person name="Chen Z."/>
            <person name="Choi J."/>
            <person name="Crouch J.A."/>
            <person name="Duvick J.P."/>
            <person name="Farman M.A."/>
            <person name="Gan P."/>
            <person name="Heiman D."/>
            <person name="Henrissat B."/>
            <person name="Howard R.J."/>
            <person name="Kabbage M."/>
            <person name="Koch C."/>
            <person name="Kracher B."/>
            <person name="Kubo Y."/>
            <person name="Law A.D."/>
            <person name="Lebrun M.-H."/>
            <person name="Lee Y.-H."/>
            <person name="Miyara I."/>
            <person name="Moore N."/>
            <person name="Neumann U."/>
            <person name="Nordstroem K."/>
            <person name="Panaccione D.G."/>
            <person name="Panstruga R."/>
            <person name="Place M."/>
            <person name="Proctor R.H."/>
            <person name="Prusky D."/>
            <person name="Rech G."/>
            <person name="Reinhardt R."/>
            <person name="Rollins J.A."/>
            <person name="Rounsley S."/>
            <person name="Schardl C.L."/>
            <person name="Schwartz D.C."/>
            <person name="Shenoy N."/>
            <person name="Shirasu K."/>
            <person name="Sikhakolli U.R."/>
            <person name="Stueber K."/>
            <person name="Sukno S.A."/>
            <person name="Sweigard J.A."/>
            <person name="Takano Y."/>
            <person name="Takahara H."/>
            <person name="Trail F."/>
            <person name="van der Does H.C."/>
            <person name="Voll L.M."/>
            <person name="Will I."/>
            <person name="Young S."/>
            <person name="Zeng Q."/>
            <person name="Zhang J."/>
            <person name="Zhou S."/>
            <person name="Dickman M.B."/>
            <person name="Schulze-Lefert P."/>
            <person name="Ver Loren van Themaat E."/>
            <person name="Ma L.-J."/>
            <person name="Vaillancourt L.J."/>
        </authorList>
    </citation>
    <scope>NUCLEOTIDE SEQUENCE [LARGE SCALE GENOMIC DNA]</scope>
    <source>
        <strain evidence="2">M1.001 / M2 / FGSC 10212</strain>
    </source>
</reference>
<sequence length="163" mass="17861">MQFANNVTSPIFAGRWDLRGKKLWVPNRQPLQSWSLLILENACNEATDQAVAPSFKLLSSILHYTTTPPSNLTPNSYQCLLGAANAFSTPNRVSFMVKVVVITMGAVFRAGVFGIWIEDACTSRGAIFGASSLTGKYLIARIDKNRGQICASDDELRSLMNKS</sequence>
<gene>
    <name evidence="1" type="ORF">GLRG_09734</name>
</gene>
<evidence type="ECO:0000313" key="1">
    <source>
        <dbReference type="EMBL" id="EFQ34590.1"/>
    </source>
</evidence>